<evidence type="ECO:0008006" key="10">
    <source>
        <dbReference type="Google" id="ProtNLM"/>
    </source>
</evidence>
<name>A0A074XCD0_AURPU</name>
<dbReference type="AlphaFoldDB" id="A0A074XCD0"/>
<gene>
    <name evidence="8" type="ORF">M438DRAFT_276128</name>
</gene>
<dbReference type="Gene3D" id="3.30.1520.10">
    <property type="entry name" value="Phox-like domain"/>
    <property type="match status" value="1"/>
</dbReference>
<dbReference type="SMART" id="SM00315">
    <property type="entry name" value="RGS"/>
    <property type="match status" value="1"/>
</dbReference>
<keyword evidence="4" id="KW-0472">Membrane</keyword>
<dbReference type="InterPro" id="IPR016137">
    <property type="entry name" value="RGS"/>
</dbReference>
<feature type="region of interest" description="Disordered" evidence="3">
    <location>
        <begin position="568"/>
        <end position="616"/>
    </location>
</feature>
<dbReference type="RefSeq" id="XP_029759322.1">
    <property type="nucleotide sequence ID" value="XM_029900835.1"/>
</dbReference>
<dbReference type="InterPro" id="IPR003114">
    <property type="entry name" value="Phox_assoc"/>
</dbReference>
<dbReference type="Gene3D" id="1.10.167.10">
    <property type="entry name" value="Regulator of G-protein Signalling 4, domain 2"/>
    <property type="match status" value="1"/>
</dbReference>
<evidence type="ECO:0000313" key="9">
    <source>
        <dbReference type="Proteomes" id="UP000030706"/>
    </source>
</evidence>
<keyword evidence="2" id="KW-0175">Coiled coil</keyword>
<dbReference type="HOGENOM" id="CLU_002131_1_0_1"/>
<evidence type="ECO:0000259" key="7">
    <source>
        <dbReference type="PROSITE" id="PS51207"/>
    </source>
</evidence>
<feature type="domain" description="RGS" evidence="5">
    <location>
        <begin position="418"/>
        <end position="557"/>
    </location>
</feature>
<evidence type="ECO:0000256" key="2">
    <source>
        <dbReference type="SAM" id="Coils"/>
    </source>
</evidence>
<dbReference type="Pfam" id="PF08628">
    <property type="entry name" value="Nexin_C"/>
    <property type="match status" value="1"/>
</dbReference>
<feature type="domain" description="PXA" evidence="7">
    <location>
        <begin position="101"/>
        <end position="290"/>
    </location>
</feature>
<dbReference type="InterPro" id="IPR013937">
    <property type="entry name" value="Sorting_nexin_C"/>
</dbReference>
<keyword evidence="4" id="KW-0812">Transmembrane</keyword>
<evidence type="ECO:0000259" key="5">
    <source>
        <dbReference type="PROSITE" id="PS50132"/>
    </source>
</evidence>
<feature type="transmembrane region" description="Helical" evidence="4">
    <location>
        <begin position="250"/>
        <end position="272"/>
    </location>
</feature>
<evidence type="ECO:0000259" key="6">
    <source>
        <dbReference type="PROSITE" id="PS50195"/>
    </source>
</evidence>
<dbReference type="PROSITE" id="PS51207">
    <property type="entry name" value="PXA"/>
    <property type="match status" value="1"/>
</dbReference>
<dbReference type="Pfam" id="PF00787">
    <property type="entry name" value="PX"/>
    <property type="match status" value="1"/>
</dbReference>
<proteinExistence type="inferred from homology"/>
<dbReference type="Pfam" id="PF00615">
    <property type="entry name" value="RGS"/>
    <property type="match status" value="1"/>
</dbReference>
<evidence type="ECO:0000256" key="1">
    <source>
        <dbReference type="ARBA" id="ARBA00010883"/>
    </source>
</evidence>
<dbReference type="InterPro" id="IPR001683">
    <property type="entry name" value="PX_dom"/>
</dbReference>
<evidence type="ECO:0000313" key="8">
    <source>
        <dbReference type="EMBL" id="KEQ83135.1"/>
    </source>
</evidence>
<dbReference type="SMART" id="SM00313">
    <property type="entry name" value="PXA"/>
    <property type="match status" value="1"/>
</dbReference>
<protein>
    <recommendedName>
        <fullName evidence="10">Intermediate filament protein</fullName>
    </recommendedName>
</protein>
<dbReference type="PROSITE" id="PS50132">
    <property type="entry name" value="RGS"/>
    <property type="match status" value="1"/>
</dbReference>
<dbReference type="SUPFAM" id="SSF64268">
    <property type="entry name" value="PX domain"/>
    <property type="match status" value="1"/>
</dbReference>
<feature type="compositionally biased region" description="Basic and acidic residues" evidence="3">
    <location>
        <begin position="583"/>
        <end position="594"/>
    </location>
</feature>
<dbReference type="SMART" id="SM00312">
    <property type="entry name" value="PX"/>
    <property type="match status" value="1"/>
</dbReference>
<dbReference type="SUPFAM" id="SSF48097">
    <property type="entry name" value="Regulator of G-protein signaling, RGS"/>
    <property type="match status" value="1"/>
</dbReference>
<dbReference type="PANTHER" id="PTHR22775">
    <property type="entry name" value="SORTING NEXIN"/>
    <property type="match status" value="1"/>
</dbReference>
<comment type="similarity">
    <text evidence="1">Belongs to the sorting nexin family.</text>
</comment>
<dbReference type="OrthoDB" id="120967at2759"/>
<dbReference type="InterPro" id="IPR036305">
    <property type="entry name" value="RGS_sf"/>
</dbReference>
<dbReference type="GO" id="GO:0035091">
    <property type="term" value="F:phosphatidylinositol binding"/>
    <property type="evidence" value="ECO:0007669"/>
    <property type="project" value="InterPro"/>
</dbReference>
<feature type="domain" description="PX" evidence="6">
    <location>
        <begin position="861"/>
        <end position="979"/>
    </location>
</feature>
<accession>A0A074XCD0</accession>
<keyword evidence="9" id="KW-1185">Reference proteome</keyword>
<organism evidence="8 9">
    <name type="scientific">Aureobasidium pullulans EXF-150</name>
    <dbReference type="NCBI Taxonomy" id="1043002"/>
    <lineage>
        <taxon>Eukaryota</taxon>
        <taxon>Fungi</taxon>
        <taxon>Dikarya</taxon>
        <taxon>Ascomycota</taxon>
        <taxon>Pezizomycotina</taxon>
        <taxon>Dothideomycetes</taxon>
        <taxon>Dothideomycetidae</taxon>
        <taxon>Dothideales</taxon>
        <taxon>Saccotheciaceae</taxon>
        <taxon>Aureobasidium</taxon>
    </lineage>
</organism>
<dbReference type="CDD" id="cd06876">
    <property type="entry name" value="PX_MDM1p"/>
    <property type="match status" value="1"/>
</dbReference>
<feature type="transmembrane region" description="Helical" evidence="4">
    <location>
        <begin position="7"/>
        <end position="25"/>
    </location>
</feature>
<dbReference type="PROSITE" id="PS50195">
    <property type="entry name" value="PX"/>
    <property type="match status" value="1"/>
</dbReference>
<keyword evidence="4" id="KW-1133">Transmembrane helix</keyword>
<dbReference type="PANTHER" id="PTHR22775:SF3">
    <property type="entry name" value="SORTING NEXIN-13"/>
    <property type="match status" value="1"/>
</dbReference>
<dbReference type="STRING" id="1043002.A0A074XCD0"/>
<evidence type="ECO:0000256" key="3">
    <source>
        <dbReference type="SAM" id="MobiDB-lite"/>
    </source>
</evidence>
<feature type="transmembrane region" description="Helical" evidence="4">
    <location>
        <begin position="31"/>
        <end position="52"/>
    </location>
</feature>
<dbReference type="InterPro" id="IPR044926">
    <property type="entry name" value="RGS_subdomain_2"/>
</dbReference>
<dbReference type="InterPro" id="IPR036871">
    <property type="entry name" value="PX_dom_sf"/>
</dbReference>
<feature type="coiled-coil region" evidence="2">
    <location>
        <begin position="825"/>
        <end position="852"/>
    </location>
</feature>
<reference evidence="8 9" key="1">
    <citation type="journal article" date="2014" name="BMC Genomics">
        <title>Genome sequencing of four Aureobasidium pullulans varieties: biotechnological potential, stress tolerance, and description of new species.</title>
        <authorList>
            <person name="Gostin Ar C."/>
            <person name="Ohm R.A."/>
            <person name="Kogej T."/>
            <person name="Sonjak S."/>
            <person name="Turk M."/>
            <person name="Zajc J."/>
            <person name="Zalar P."/>
            <person name="Grube M."/>
            <person name="Sun H."/>
            <person name="Han J."/>
            <person name="Sharma A."/>
            <person name="Chiniquy J."/>
            <person name="Ngan C.Y."/>
            <person name="Lipzen A."/>
            <person name="Barry K."/>
            <person name="Grigoriev I.V."/>
            <person name="Gunde-Cimerman N."/>
        </authorList>
    </citation>
    <scope>NUCLEOTIDE SEQUENCE [LARGE SCALE GENOMIC DNA]</scope>
    <source>
        <strain evidence="8 9">EXF-150</strain>
    </source>
</reference>
<evidence type="ECO:0000256" key="4">
    <source>
        <dbReference type="SAM" id="Phobius"/>
    </source>
</evidence>
<dbReference type="Pfam" id="PF02194">
    <property type="entry name" value="PXA"/>
    <property type="match status" value="1"/>
</dbReference>
<dbReference type="Proteomes" id="UP000030706">
    <property type="component" value="Unassembled WGS sequence"/>
</dbReference>
<sequence length="1219" mass="136322">MGLEKKDVITAGFAALVSWLLLTHWVPSFRWIPYAFVAGCLATLIALVLLVLTASKGSNHRYNHATTLVPPAFITPALWNQEKAALKTRSRYDKTPIYPSSAKVSLSIDGLLDFVLRDFITVWYKNISPRPLFQNEVDRAIRQVLDNVRKRTAQLDMVELAVARIVPILTNHMRDFYNAERLVRGKNLSRDMTESEELDLAIAAKFRDGKLHPAAALAFSDTKLLQQTHLRRIVAKILPLVMPDYMKSSAAVSALVKEIVACAVLTPVVLMLSDPDFFNQLIENSGRTMLQDRKSVRKLRAALDEHAVPAPQHPKSVQFPRLRPGDNERQFERFIRATRNCATLSDARRFRSEITSQVRKATSGSDQDPVYLRRLETGRRILDQKIAHFTANGTSRPKLTVKASASSVEHSSKLSQASLGEVLHSASGLSYFMEYMDRKSSMRLVQFWIVVDGFRNPLEADNDEPEQELPHDTPWSASDRMDLEQMYEAYLTKPELGVPDHDRQAVRDFLRAGSSADARLYVSARRAVLRAQTSAFEEMKDQHFDSFRKSDLFYKWLATEESSIMSATSEGYPELSRSLSVGGERDRPSHREARSVAVLSPKSPRAPELRRPAMSSSDLKSFIKPSVIASPVRQSMDGSRPRPLFDDDVEDERMTRSVSALSSMDLENDVDHTVDDSAQVVDAMQAALNQIMDEPDNSSIFSAENTAANNDSPRASLDLTRPTLVQTRSKPSIASLGLVGAPSSKGVFADDLFGEEEKFAEDEKEDSDLADKGLDDDIHEAAPGDLGLTEAIDTLNADIDRLTAQDAILDSLTKKAELTNNAAELRILRKSKQSLAREIHRKEMQKQQYTIQESDNSLYGRAAVNIKSIMVGREEDGHEFALYVIEVRRQAGDQMPAAVWMVTRRYSEFHELNKRLRARFPAVRNLEFPRRQTLFTLQKDFLQKRRVILEKYLKALLLIPAICRSRELRAFLSQSRITSGANGSQIDEKDFVTRIYNSVTDGMEEFLGNIPVLDQLSVAGQNLISAATAQMSGVPLNPNAPEFSSDPASAAEAEAEINAFEDREAEPFVKPICDIFLEIFELQKGTSWLRGRAVVVVLHQLLGGTIERKVRDAAKGFGQEDSVIRYIDLVKNIMWPEGQMKQGGVPRTAAQKAQSQKEAGLLLATLVPDLAGSVVGRQNAQAASRKVFAMLNNQRLNTHLVFTLLDELITTVFPEAAIR</sequence>
<dbReference type="EMBL" id="KL584985">
    <property type="protein sequence ID" value="KEQ83135.1"/>
    <property type="molecule type" value="Genomic_DNA"/>
</dbReference>
<dbReference type="GeneID" id="40743141"/>